<dbReference type="STRING" id="101091.A0A1C7MXB6"/>
<sequence>MALSPLKTQLLKRPFLATQVRLASQTSVEGQDLLPTWNDYFKLRKKRRAYEVAAYLPSTTGPLVGAFGYFAQMEVDPYTKILGLDPLMGAILCTGAAGFVGFLMSPSVGNVFFKLFNRKYLRVMDQRDKAFYEHIKQNRAPARFNSIRSPIPDYYGEKINSVQGYRNWLRKQREHIRKGTFGGNVNDNPDLL</sequence>
<dbReference type="InParanoid" id="A0A1C7MXB6"/>
<dbReference type="Pfam" id="PF08566">
    <property type="entry name" value="Pam17"/>
    <property type="match status" value="1"/>
</dbReference>
<protein>
    <recommendedName>
        <fullName evidence="12">Presequence translocated-associated motor subunit PAM17</fullName>
    </recommendedName>
</protein>
<evidence type="ECO:0000256" key="9">
    <source>
        <dbReference type="ARBA" id="ARBA00023010"/>
    </source>
</evidence>
<evidence type="ECO:0000256" key="12">
    <source>
        <dbReference type="RuleBase" id="RU367146"/>
    </source>
</evidence>
<gene>
    <name evidence="13" type="primary">PAM17</name>
    <name evidence="13" type="ORF">A0J61_10407</name>
</gene>
<keyword evidence="14" id="KW-1185">Reference proteome</keyword>
<dbReference type="InterPro" id="IPR013875">
    <property type="entry name" value="Pam17"/>
</dbReference>
<evidence type="ECO:0000256" key="5">
    <source>
        <dbReference type="ARBA" id="ARBA00022792"/>
    </source>
</evidence>
<dbReference type="OrthoDB" id="5970083at2759"/>
<evidence type="ECO:0000256" key="3">
    <source>
        <dbReference type="ARBA" id="ARBA00022448"/>
    </source>
</evidence>
<evidence type="ECO:0000256" key="8">
    <source>
        <dbReference type="ARBA" id="ARBA00022989"/>
    </source>
</evidence>
<evidence type="ECO:0000256" key="11">
    <source>
        <dbReference type="ARBA" id="ARBA00023136"/>
    </source>
</evidence>
<evidence type="ECO:0000256" key="1">
    <source>
        <dbReference type="ARBA" id="ARBA00004448"/>
    </source>
</evidence>
<keyword evidence="7" id="KW-0809">Transit peptide</keyword>
<dbReference type="Proteomes" id="UP000093000">
    <property type="component" value="Unassembled WGS sequence"/>
</dbReference>
<evidence type="ECO:0000313" key="13">
    <source>
        <dbReference type="EMBL" id="OBZ81545.1"/>
    </source>
</evidence>
<name>A0A1C7MXB6_9FUNG</name>
<dbReference type="PANTHER" id="PTHR28021:SF1">
    <property type="entry name" value="PRESEQUENCE TRANSLOCATED-ASSOCIATED MOTOR SUBUNIT PAM17, MITOCHONDRIAL"/>
    <property type="match status" value="1"/>
</dbReference>
<evidence type="ECO:0000256" key="4">
    <source>
        <dbReference type="ARBA" id="ARBA00022692"/>
    </source>
</evidence>
<dbReference type="GO" id="GO:0030150">
    <property type="term" value="P:protein import into mitochondrial matrix"/>
    <property type="evidence" value="ECO:0007669"/>
    <property type="project" value="UniProtKB-UniRule"/>
</dbReference>
<evidence type="ECO:0000256" key="6">
    <source>
        <dbReference type="ARBA" id="ARBA00022927"/>
    </source>
</evidence>
<feature type="transmembrane region" description="Helical" evidence="12">
    <location>
        <begin position="87"/>
        <end position="113"/>
    </location>
</feature>
<dbReference type="EMBL" id="LUGH01001157">
    <property type="protein sequence ID" value="OBZ81545.1"/>
    <property type="molecule type" value="Genomic_DNA"/>
</dbReference>
<dbReference type="GO" id="GO:0001405">
    <property type="term" value="C:PAM complex, Tim23 associated import motor"/>
    <property type="evidence" value="ECO:0007669"/>
    <property type="project" value="UniProtKB-UniRule"/>
</dbReference>
<reference evidence="13 14" key="1">
    <citation type="submission" date="2016-03" db="EMBL/GenBank/DDBJ databases">
        <title>Choanephora cucurbitarum.</title>
        <authorList>
            <person name="Min B."/>
            <person name="Park H."/>
            <person name="Park J.-H."/>
            <person name="Shin H.-D."/>
            <person name="Choi I.-G."/>
        </authorList>
    </citation>
    <scope>NUCLEOTIDE SEQUENCE [LARGE SCALE GENOMIC DNA]</scope>
    <source>
        <strain evidence="13 14">KUS-F28377</strain>
    </source>
</reference>
<evidence type="ECO:0000256" key="10">
    <source>
        <dbReference type="ARBA" id="ARBA00023128"/>
    </source>
</evidence>
<keyword evidence="6 12" id="KW-0653">Protein transport</keyword>
<accession>A0A1C7MXB6</accession>
<comment type="subunit">
    <text evidence="12">Component of the PAM complex.</text>
</comment>
<comment type="similarity">
    <text evidence="2 12">Belongs to the PAM17 family.</text>
</comment>
<keyword evidence="11 12" id="KW-0472">Membrane</keyword>
<dbReference type="PANTHER" id="PTHR28021">
    <property type="entry name" value="PRESEQUENCE TRANSLOCATED-ASSOCIATED MOTOR SUBUNIT PAM17, MITOCHONDRIAL"/>
    <property type="match status" value="1"/>
</dbReference>
<evidence type="ECO:0000256" key="2">
    <source>
        <dbReference type="ARBA" id="ARBA00006837"/>
    </source>
</evidence>
<keyword evidence="3 12" id="KW-0813">Transport</keyword>
<evidence type="ECO:0000313" key="14">
    <source>
        <dbReference type="Proteomes" id="UP000093000"/>
    </source>
</evidence>
<keyword evidence="10 12" id="KW-0496">Mitochondrion</keyword>
<keyword evidence="8 12" id="KW-1133">Transmembrane helix</keyword>
<organism evidence="13 14">
    <name type="scientific">Choanephora cucurbitarum</name>
    <dbReference type="NCBI Taxonomy" id="101091"/>
    <lineage>
        <taxon>Eukaryota</taxon>
        <taxon>Fungi</taxon>
        <taxon>Fungi incertae sedis</taxon>
        <taxon>Mucoromycota</taxon>
        <taxon>Mucoromycotina</taxon>
        <taxon>Mucoromycetes</taxon>
        <taxon>Mucorales</taxon>
        <taxon>Mucorineae</taxon>
        <taxon>Choanephoraceae</taxon>
        <taxon>Choanephoroideae</taxon>
        <taxon>Choanephora</taxon>
    </lineage>
</organism>
<comment type="caution">
    <text evidence="13">The sequence shown here is derived from an EMBL/GenBank/DDBJ whole genome shotgun (WGS) entry which is preliminary data.</text>
</comment>
<dbReference type="AlphaFoldDB" id="A0A1C7MXB6"/>
<feature type="transmembrane region" description="Helical" evidence="12">
    <location>
        <begin position="52"/>
        <end position="71"/>
    </location>
</feature>
<proteinExistence type="inferred from homology"/>
<dbReference type="FunCoup" id="A0A1C7MXB6">
    <property type="interactions" value="46"/>
</dbReference>
<keyword evidence="9 12" id="KW-0811">Translocation</keyword>
<evidence type="ECO:0000256" key="7">
    <source>
        <dbReference type="ARBA" id="ARBA00022946"/>
    </source>
</evidence>
<comment type="function">
    <text evidence="12">Component of the PAM complex, a complex required for the translocation of transit peptide-containing proteins from the inner membrane into the mitochondrial matrix in an ATP-dependent manner.</text>
</comment>
<keyword evidence="5 12" id="KW-0999">Mitochondrion inner membrane</keyword>
<keyword evidence="4 12" id="KW-0812">Transmembrane</keyword>
<comment type="subcellular location">
    <subcellularLocation>
        <location evidence="1 12">Mitochondrion inner membrane</location>
        <topology evidence="1 12">Multi-pass membrane protein</topology>
    </subcellularLocation>
</comment>